<protein>
    <submittedName>
        <fullName evidence="1">Secreted protein</fullName>
    </submittedName>
</protein>
<name>A0A0R3RB71_9BILA</name>
<reference evidence="1" key="1">
    <citation type="submission" date="2017-02" db="UniProtKB">
        <authorList>
            <consortium name="WormBaseParasite"/>
        </authorList>
    </citation>
    <scope>IDENTIFICATION</scope>
</reference>
<evidence type="ECO:0000313" key="1">
    <source>
        <dbReference type="WBParaSite" id="BTMF_0001729001-mRNA-1"/>
    </source>
</evidence>
<proteinExistence type="predicted"/>
<accession>A0A0R3RB71</accession>
<dbReference type="AlphaFoldDB" id="A0A0R3RB71"/>
<dbReference type="WBParaSite" id="BTMF_0001729001-mRNA-1">
    <property type="protein sequence ID" value="BTMF_0001729001-mRNA-1"/>
    <property type="gene ID" value="BTMF_0001729001"/>
</dbReference>
<organism evidence="1">
    <name type="scientific">Brugia timori</name>
    <dbReference type="NCBI Taxonomy" id="42155"/>
    <lineage>
        <taxon>Eukaryota</taxon>
        <taxon>Metazoa</taxon>
        <taxon>Ecdysozoa</taxon>
        <taxon>Nematoda</taxon>
        <taxon>Chromadorea</taxon>
        <taxon>Rhabditida</taxon>
        <taxon>Spirurina</taxon>
        <taxon>Spiruromorpha</taxon>
        <taxon>Filarioidea</taxon>
        <taxon>Onchocercidae</taxon>
        <taxon>Brugia</taxon>
    </lineage>
</organism>
<sequence>LVRKNVVYAYCAITMRHSLFQLSTIMLKLNSTIITHVNDYYFKDYKLFCHYLTKTICINLHNEKFLF</sequence>